<proteinExistence type="evidence at transcript level"/>
<evidence type="ECO:0000313" key="1">
    <source>
        <dbReference type="EMBL" id="BAE88697.1"/>
    </source>
</evidence>
<accession>I7G4B6</accession>
<sequence>MQGWFNTKKSIDVIHHINRLKKKNRMTISIDVEKLFDKMQSPFVTKNKNSQ</sequence>
<dbReference type="EMBL" id="AB171634">
    <property type="protein sequence ID" value="BAE88697.1"/>
    <property type="molecule type" value="mRNA"/>
</dbReference>
<organism evidence="1">
    <name type="scientific">Macaca fascicularis</name>
    <name type="common">Crab-eating macaque</name>
    <name type="synonym">Cynomolgus monkey</name>
    <dbReference type="NCBI Taxonomy" id="9541"/>
    <lineage>
        <taxon>Eukaryota</taxon>
        <taxon>Metazoa</taxon>
        <taxon>Chordata</taxon>
        <taxon>Craniata</taxon>
        <taxon>Vertebrata</taxon>
        <taxon>Euteleostomi</taxon>
        <taxon>Mammalia</taxon>
        <taxon>Eutheria</taxon>
        <taxon>Euarchontoglires</taxon>
        <taxon>Primates</taxon>
        <taxon>Haplorrhini</taxon>
        <taxon>Catarrhini</taxon>
        <taxon>Cercopithecidae</taxon>
        <taxon>Cercopithecinae</taxon>
        <taxon>Macaca</taxon>
    </lineage>
</organism>
<name>I7G4B6_MACFA</name>
<protein>
    <submittedName>
        <fullName evidence="1">Macaca fascicularis brain cDNA, clone: QflA-21119</fullName>
    </submittedName>
</protein>
<dbReference type="PANTHER" id="PTHR19446">
    <property type="entry name" value="REVERSE TRANSCRIPTASES"/>
    <property type="match status" value="1"/>
</dbReference>
<dbReference type="AlphaFoldDB" id="I7G4B6"/>
<reference evidence="1" key="1">
    <citation type="journal article" date="2007" name="PLoS Biol.">
        <title>Rate of evolution in brain-expressed genes in humans and other primates.</title>
        <authorList>
            <person name="Wang H.-Y."/>
            <person name="Chien H.-C."/>
            <person name="Osada N."/>
            <person name="Hashimoto K."/>
            <person name="Sugano S."/>
            <person name="Gojobori T."/>
            <person name="Chou C.-K."/>
            <person name="Tsai S.-F."/>
            <person name="Wu C.-I."/>
            <person name="Shen C.-K.J."/>
        </authorList>
    </citation>
    <scope>NUCLEOTIDE SEQUENCE</scope>
</reference>